<proteinExistence type="predicted"/>
<dbReference type="SUPFAM" id="SSF52777">
    <property type="entry name" value="CoA-dependent acyltransferases"/>
    <property type="match status" value="2"/>
</dbReference>
<sequence length="433" mass="46746">MVDDHPVSYPQQGLWILDRLDPGQPTYAVPIVHRIDGELDTDALALSIGEVIGRHEVLRTVYRRRGRAVRQVVLPAEPVRLPIVDLTAHRDPEAEAARLADAEARVPFDLSTGPVVRQLLLRTGPGRHWLCLTLHHIACDGWSLQILGDELSAAYRSLVTGTAPRLRALPEQYADFAEWQAEQQDSPAVRAALGYWRRRLGDLPALSTIPADRPSGPLSGDGANVPFTVAKPVSDRVDHLAGECRATPFAVLLAAFAALIHARNGGRDAVIGMPVTARERESHQHLIGMFVNSVVIRLAAADATCFRDLVCRARDESRAAIAHRNAPFDSVVAELSPPRTAGIHPVFQLMITYQGSAPGGLTLPGCAVTSGFGDTATTKVDMSLSLTRTGTGYSGRLEYSTDLFEASTARHLVDQFQEILATGTADPLGSLVA</sequence>
<dbReference type="CDD" id="cd19531">
    <property type="entry name" value="LCL_NRPS-like"/>
    <property type="match status" value="1"/>
</dbReference>
<reference evidence="2 3" key="1">
    <citation type="submission" date="2023-06" db="EMBL/GenBank/DDBJ databases">
        <authorList>
            <person name="Yushchuk O."/>
            <person name="Binda E."/>
            <person name="Ruckert-Reed C."/>
            <person name="Fedorenko V."/>
            <person name="Kalinowski J."/>
            <person name="Marinelli F."/>
        </authorList>
    </citation>
    <scope>NUCLEOTIDE SEQUENCE [LARGE SCALE GENOMIC DNA]</scope>
    <source>
        <strain evidence="2 3">NRRL 3884</strain>
    </source>
</reference>
<feature type="domain" description="Condensation" evidence="1">
    <location>
        <begin position="4"/>
        <end position="428"/>
    </location>
</feature>
<dbReference type="EMBL" id="CP126980">
    <property type="protein sequence ID" value="WIM94418.1"/>
    <property type="molecule type" value="Genomic_DNA"/>
</dbReference>
<dbReference type="PANTHER" id="PTHR45527">
    <property type="entry name" value="NONRIBOSOMAL PEPTIDE SYNTHETASE"/>
    <property type="match status" value="1"/>
</dbReference>
<dbReference type="InterPro" id="IPR001242">
    <property type="entry name" value="Condensation_dom"/>
</dbReference>
<name>A0ABY8W9S4_9ACTN</name>
<dbReference type="Gene3D" id="3.30.559.30">
    <property type="entry name" value="Nonribosomal peptide synthetase, condensation domain"/>
    <property type="match status" value="1"/>
</dbReference>
<organism evidence="2 3">
    <name type="scientific">Actinoplanes oblitus</name>
    <dbReference type="NCBI Taxonomy" id="3040509"/>
    <lineage>
        <taxon>Bacteria</taxon>
        <taxon>Bacillati</taxon>
        <taxon>Actinomycetota</taxon>
        <taxon>Actinomycetes</taxon>
        <taxon>Micromonosporales</taxon>
        <taxon>Micromonosporaceae</taxon>
        <taxon>Actinoplanes</taxon>
    </lineage>
</organism>
<dbReference type="RefSeq" id="WP_284915621.1">
    <property type="nucleotide sequence ID" value="NZ_CP126980.1"/>
</dbReference>
<evidence type="ECO:0000259" key="1">
    <source>
        <dbReference type="Pfam" id="PF00668"/>
    </source>
</evidence>
<protein>
    <submittedName>
        <fullName evidence="2">Condensation domain-containing protein</fullName>
    </submittedName>
</protein>
<evidence type="ECO:0000313" key="2">
    <source>
        <dbReference type="EMBL" id="WIM94418.1"/>
    </source>
</evidence>
<dbReference type="Pfam" id="PF00668">
    <property type="entry name" value="Condensation"/>
    <property type="match status" value="1"/>
</dbReference>
<gene>
    <name evidence="2" type="ORF">ACTOB_006441</name>
</gene>
<keyword evidence="3" id="KW-1185">Reference proteome</keyword>
<dbReference type="InterPro" id="IPR023213">
    <property type="entry name" value="CAT-like_dom_sf"/>
</dbReference>
<dbReference type="Proteomes" id="UP001240150">
    <property type="component" value="Chromosome"/>
</dbReference>
<accession>A0ABY8W9S4</accession>
<dbReference type="Gene3D" id="3.30.559.10">
    <property type="entry name" value="Chloramphenicol acetyltransferase-like domain"/>
    <property type="match status" value="1"/>
</dbReference>
<evidence type="ECO:0000313" key="3">
    <source>
        <dbReference type="Proteomes" id="UP001240150"/>
    </source>
</evidence>
<dbReference type="PANTHER" id="PTHR45527:SF1">
    <property type="entry name" value="FATTY ACID SYNTHASE"/>
    <property type="match status" value="1"/>
</dbReference>